<evidence type="ECO:0000313" key="2">
    <source>
        <dbReference type="EMBL" id="SVA19931.1"/>
    </source>
</evidence>
<gene>
    <name evidence="2" type="ORF">METZ01_LOCUS72785</name>
</gene>
<keyword evidence="1" id="KW-0472">Membrane</keyword>
<keyword evidence="1" id="KW-0812">Transmembrane</keyword>
<dbReference type="AlphaFoldDB" id="A0A381TWU7"/>
<feature type="transmembrane region" description="Helical" evidence="1">
    <location>
        <begin position="87"/>
        <end position="105"/>
    </location>
</feature>
<evidence type="ECO:0000256" key="1">
    <source>
        <dbReference type="SAM" id="Phobius"/>
    </source>
</evidence>
<organism evidence="2">
    <name type="scientific">marine metagenome</name>
    <dbReference type="NCBI Taxonomy" id="408172"/>
    <lineage>
        <taxon>unclassified sequences</taxon>
        <taxon>metagenomes</taxon>
        <taxon>ecological metagenomes</taxon>
    </lineage>
</organism>
<name>A0A381TWU7_9ZZZZ</name>
<proteinExistence type="predicted"/>
<accession>A0A381TWU7</accession>
<sequence>MSTDRILLVLIVVVSILTAIPQIASAFAMWGLVLVLLGLIAGFMGGYGSDMTSRILIYVVAATLGSISNSLDSIMVVGPWLNAVLDSMQTGIQGIAVAVFILAMYERIMPAQQSGGYHP</sequence>
<feature type="transmembrane region" description="Helical" evidence="1">
    <location>
        <begin position="55"/>
        <end position="81"/>
    </location>
</feature>
<protein>
    <submittedName>
        <fullName evidence="2">Uncharacterized protein</fullName>
    </submittedName>
</protein>
<dbReference type="EMBL" id="UINC01005225">
    <property type="protein sequence ID" value="SVA19931.1"/>
    <property type="molecule type" value="Genomic_DNA"/>
</dbReference>
<reference evidence="2" key="1">
    <citation type="submission" date="2018-05" db="EMBL/GenBank/DDBJ databases">
        <authorList>
            <person name="Lanie J.A."/>
            <person name="Ng W.-L."/>
            <person name="Kazmierczak K.M."/>
            <person name="Andrzejewski T.M."/>
            <person name="Davidsen T.M."/>
            <person name="Wayne K.J."/>
            <person name="Tettelin H."/>
            <person name="Glass J.I."/>
            <person name="Rusch D."/>
            <person name="Podicherti R."/>
            <person name="Tsui H.-C.T."/>
            <person name="Winkler M.E."/>
        </authorList>
    </citation>
    <scope>NUCLEOTIDE SEQUENCE</scope>
</reference>
<keyword evidence="1" id="KW-1133">Transmembrane helix</keyword>
<feature type="transmembrane region" description="Helical" evidence="1">
    <location>
        <begin position="29"/>
        <end position="48"/>
    </location>
</feature>